<evidence type="ECO:0000256" key="8">
    <source>
        <dbReference type="ARBA" id="ARBA00023136"/>
    </source>
</evidence>
<keyword evidence="3 11" id="KW-0489">Methyltransferase</keyword>
<dbReference type="EC" id="2.1.1.-" evidence="11"/>
<dbReference type="GO" id="GO:0012505">
    <property type="term" value="C:endomembrane system"/>
    <property type="evidence" value="ECO:0007669"/>
    <property type="project" value="UniProtKB-SubCell"/>
</dbReference>
<keyword evidence="8" id="KW-0472">Membrane</keyword>
<evidence type="ECO:0000256" key="10">
    <source>
        <dbReference type="ARBA" id="ARBA00037847"/>
    </source>
</evidence>
<evidence type="ECO:0000313" key="14">
    <source>
        <dbReference type="Proteomes" id="UP001140949"/>
    </source>
</evidence>
<comment type="subcellular location">
    <subcellularLocation>
        <location evidence="10">Endomembrane system</location>
        <topology evidence="10">Single-pass membrane protein</topology>
    </subcellularLocation>
    <subcellularLocation>
        <location evidence="1 11">Membrane</location>
        <topology evidence="1 11">Single-pass type II membrane protein</topology>
    </subcellularLocation>
</comment>
<keyword evidence="5" id="KW-0812">Transmembrane</keyword>
<dbReference type="Proteomes" id="UP001140949">
    <property type="component" value="Unassembled WGS sequence"/>
</dbReference>
<evidence type="ECO:0000313" key="13">
    <source>
        <dbReference type="EMBL" id="KAJ6791704.1"/>
    </source>
</evidence>
<evidence type="ECO:0000256" key="12">
    <source>
        <dbReference type="SAM" id="MobiDB-lite"/>
    </source>
</evidence>
<evidence type="ECO:0000256" key="6">
    <source>
        <dbReference type="ARBA" id="ARBA00022968"/>
    </source>
</evidence>
<evidence type="ECO:0000256" key="2">
    <source>
        <dbReference type="ARBA" id="ARBA00008361"/>
    </source>
</evidence>
<dbReference type="PANTHER" id="PTHR10108:SF899">
    <property type="entry name" value="PECTIN METHYLTRANSFERASE QUA2-RELATED"/>
    <property type="match status" value="1"/>
</dbReference>
<keyword evidence="4 11" id="KW-0808">Transferase</keyword>
<comment type="similarity">
    <text evidence="2 11">Belongs to the methyltransferase superfamily.</text>
</comment>
<accession>A0AAX6DIX6</accession>
<reference evidence="13" key="2">
    <citation type="submission" date="2023-04" db="EMBL/GenBank/DDBJ databases">
        <authorList>
            <person name="Bruccoleri R.E."/>
            <person name="Oakeley E.J."/>
            <person name="Faust A.-M."/>
            <person name="Dessus-Babus S."/>
            <person name="Altorfer M."/>
            <person name="Burckhardt D."/>
            <person name="Oertli M."/>
            <person name="Naumann U."/>
            <person name="Petersen F."/>
            <person name="Wong J."/>
        </authorList>
    </citation>
    <scope>NUCLEOTIDE SEQUENCE</scope>
    <source>
        <strain evidence="13">GSM-AAB239-AS_SAM_17_03QT</strain>
        <tissue evidence="13">Leaf</tissue>
    </source>
</reference>
<keyword evidence="6 11" id="KW-0735">Signal-anchor</keyword>
<dbReference type="GO" id="GO:0032259">
    <property type="term" value="P:methylation"/>
    <property type="evidence" value="ECO:0007669"/>
    <property type="project" value="UniProtKB-KW"/>
</dbReference>
<evidence type="ECO:0000256" key="9">
    <source>
        <dbReference type="ARBA" id="ARBA00023180"/>
    </source>
</evidence>
<feature type="compositionally biased region" description="Polar residues" evidence="12">
    <location>
        <begin position="23"/>
        <end position="36"/>
    </location>
</feature>
<evidence type="ECO:0000256" key="1">
    <source>
        <dbReference type="ARBA" id="ARBA00004606"/>
    </source>
</evidence>
<evidence type="ECO:0000256" key="5">
    <source>
        <dbReference type="ARBA" id="ARBA00022692"/>
    </source>
</evidence>
<dbReference type="InterPro" id="IPR029063">
    <property type="entry name" value="SAM-dependent_MTases_sf"/>
</dbReference>
<evidence type="ECO:0000256" key="3">
    <source>
        <dbReference type="ARBA" id="ARBA00022603"/>
    </source>
</evidence>
<keyword evidence="9 11" id="KW-0325">Glycoprotein</keyword>
<protein>
    <recommendedName>
        <fullName evidence="11">Methyltransferase</fullName>
        <ecNumber evidence="11">2.1.1.-</ecNumber>
    </recommendedName>
</protein>
<name>A0AAX6DIX6_IRIPA</name>
<dbReference type="SUPFAM" id="SSF53335">
    <property type="entry name" value="S-adenosyl-L-methionine-dependent methyltransferases"/>
    <property type="match status" value="2"/>
</dbReference>
<dbReference type="AlphaFoldDB" id="A0AAX6DIX6"/>
<evidence type="ECO:0000256" key="4">
    <source>
        <dbReference type="ARBA" id="ARBA00022679"/>
    </source>
</evidence>
<dbReference type="GO" id="GO:0016020">
    <property type="term" value="C:membrane"/>
    <property type="evidence" value="ECO:0007669"/>
    <property type="project" value="UniProtKB-SubCell"/>
</dbReference>
<proteinExistence type="inferred from homology"/>
<evidence type="ECO:0000256" key="11">
    <source>
        <dbReference type="RuleBase" id="RU366043"/>
    </source>
</evidence>
<dbReference type="InterPro" id="IPR004159">
    <property type="entry name" value="Put_SAM_MeTrfase"/>
</dbReference>
<organism evidence="13 14">
    <name type="scientific">Iris pallida</name>
    <name type="common">Sweet iris</name>
    <dbReference type="NCBI Taxonomy" id="29817"/>
    <lineage>
        <taxon>Eukaryota</taxon>
        <taxon>Viridiplantae</taxon>
        <taxon>Streptophyta</taxon>
        <taxon>Embryophyta</taxon>
        <taxon>Tracheophyta</taxon>
        <taxon>Spermatophyta</taxon>
        <taxon>Magnoliopsida</taxon>
        <taxon>Liliopsida</taxon>
        <taxon>Asparagales</taxon>
        <taxon>Iridaceae</taxon>
        <taxon>Iridoideae</taxon>
        <taxon>Irideae</taxon>
        <taxon>Iris</taxon>
    </lineage>
</organism>
<dbReference type="EMBL" id="JANAVB010044218">
    <property type="protein sequence ID" value="KAJ6791704.1"/>
    <property type="molecule type" value="Genomic_DNA"/>
</dbReference>
<keyword evidence="14" id="KW-1185">Reference proteome</keyword>
<dbReference type="GO" id="GO:0008168">
    <property type="term" value="F:methyltransferase activity"/>
    <property type="evidence" value="ECO:0007669"/>
    <property type="project" value="UniProtKB-UniRule"/>
</dbReference>
<dbReference type="Gene3D" id="3.40.50.150">
    <property type="entry name" value="Vaccinia Virus protein VP39"/>
    <property type="match status" value="1"/>
</dbReference>
<evidence type="ECO:0000256" key="7">
    <source>
        <dbReference type="ARBA" id="ARBA00022989"/>
    </source>
</evidence>
<dbReference type="GO" id="GO:0005737">
    <property type="term" value="C:cytoplasm"/>
    <property type="evidence" value="ECO:0007669"/>
    <property type="project" value="TreeGrafter"/>
</dbReference>
<sequence>MSRPLHRGLSGGGRITARDAFDQSYSPKDSSFSENGNGFGHDASSPIGPCRTRQSLTLSLLKLGLALVVLTALSGSFYWSISISSTPQPGVHRGYRRLQEQLIADLSVIGELSLGAAKSKDLDFCPPEYENYVPCYYNVSENMDPLELAEGTVVNYERRCARGAEKEHPCLVLPPRNYRIPLRWPTGRDFIWKENVKITGQEFSSGSLTKRMMVEEEQISFRSDSFMVDGVEDYSHQIAEMVGLRNESNFNEAGVRLVLDIGCGFGSFGAHLFSKQLLTMCIADYEASGSQVQLTLERGLPAMIGSFASKHLPFPYLSFDMVHCARCGIDWENNEGIYFIEVDRLLRPGGYFVWTSPMNSHRSLRDKENQKKWSQIRDFAENLCWDMLSQQEETIVWKKTGKKKCYSSRKSGPSICGKSHDSESPYYQPLNACVGGLRSQRWIPIEDRTPWPSRTNMNSTELDIYALRSEDLAEDALKWNTAVRNYWSLLSPLIFSDHPKRPGDEDPSPPYNMLRNVLDMNAHFGGFNAALLDAGKSVWVMNVVPTIGPNYLPLILDRGFVGVQHDWCEAFPTFPRTYDMVHAEGLLSLMMHQQHRCSTLDIFVEIDRILRPEGWVILRDATTLIEAARSVSARLKWDTRMIAIDGNNDEKFLLCQKPFIRKQL</sequence>
<reference evidence="13" key="1">
    <citation type="journal article" date="2023" name="GigaByte">
        <title>Genome assembly of the bearded iris, Iris pallida Lam.</title>
        <authorList>
            <person name="Bruccoleri R.E."/>
            <person name="Oakeley E.J."/>
            <person name="Faust A.M.E."/>
            <person name="Altorfer M."/>
            <person name="Dessus-Babus S."/>
            <person name="Burckhardt D."/>
            <person name="Oertli M."/>
            <person name="Naumann U."/>
            <person name="Petersen F."/>
            <person name="Wong J."/>
        </authorList>
    </citation>
    <scope>NUCLEOTIDE SEQUENCE</scope>
    <source>
        <strain evidence="13">GSM-AAB239-AS_SAM_17_03QT</strain>
    </source>
</reference>
<comment type="caution">
    <text evidence="13">The sequence shown here is derived from an EMBL/GenBank/DDBJ whole genome shotgun (WGS) entry which is preliminary data.</text>
</comment>
<dbReference type="PANTHER" id="PTHR10108">
    <property type="entry name" value="SAM-DEPENDENT METHYLTRANSFERASE"/>
    <property type="match status" value="1"/>
</dbReference>
<dbReference type="Pfam" id="PF03141">
    <property type="entry name" value="Methyltransf_29"/>
    <property type="match status" value="1"/>
</dbReference>
<gene>
    <name evidence="13" type="ORF">M6B38_240890</name>
</gene>
<dbReference type="FunFam" id="3.40.50.150:FF:000119">
    <property type="entry name" value="probable pectin methyltransferase QUA2"/>
    <property type="match status" value="1"/>
</dbReference>
<feature type="region of interest" description="Disordered" evidence="12">
    <location>
        <begin position="23"/>
        <end position="46"/>
    </location>
</feature>
<keyword evidence="7" id="KW-1133">Transmembrane helix</keyword>